<accession>A0A7W3QJ27</accession>
<keyword evidence="2" id="KW-0238">DNA-binding</keyword>
<dbReference type="GO" id="GO:0003700">
    <property type="term" value="F:DNA-binding transcription factor activity"/>
    <property type="evidence" value="ECO:0007669"/>
    <property type="project" value="InterPro"/>
</dbReference>
<dbReference type="GO" id="GO:0006950">
    <property type="term" value="P:response to stress"/>
    <property type="evidence" value="ECO:0007669"/>
    <property type="project" value="TreeGrafter"/>
</dbReference>
<dbReference type="InterPro" id="IPR036390">
    <property type="entry name" value="WH_DNA-bd_sf"/>
</dbReference>
<dbReference type="GO" id="GO:0003677">
    <property type="term" value="F:DNA binding"/>
    <property type="evidence" value="ECO:0007669"/>
    <property type="project" value="UniProtKB-KW"/>
</dbReference>
<dbReference type="InterPro" id="IPR000835">
    <property type="entry name" value="HTH_MarR-typ"/>
</dbReference>
<dbReference type="EMBL" id="JACJIA010000001">
    <property type="protein sequence ID" value="MBA8948910.1"/>
    <property type="molecule type" value="Genomic_DNA"/>
</dbReference>
<dbReference type="PRINTS" id="PR00598">
    <property type="entry name" value="HTHMARR"/>
</dbReference>
<dbReference type="PANTHER" id="PTHR33164:SF104">
    <property type="entry name" value="TRANSCRIPTIONAL REGULATORY PROTEIN"/>
    <property type="match status" value="1"/>
</dbReference>
<dbReference type="InterPro" id="IPR036388">
    <property type="entry name" value="WH-like_DNA-bd_sf"/>
</dbReference>
<protein>
    <submittedName>
        <fullName evidence="2">DNA-binding MarR family transcriptional regulator</fullName>
    </submittedName>
</protein>
<dbReference type="Proteomes" id="UP000572680">
    <property type="component" value="Unassembled WGS sequence"/>
</dbReference>
<keyword evidence="3" id="KW-1185">Reference proteome</keyword>
<evidence type="ECO:0000313" key="3">
    <source>
        <dbReference type="Proteomes" id="UP000572680"/>
    </source>
</evidence>
<evidence type="ECO:0000259" key="1">
    <source>
        <dbReference type="PROSITE" id="PS50995"/>
    </source>
</evidence>
<dbReference type="RefSeq" id="WP_182841466.1">
    <property type="nucleotide sequence ID" value="NZ_BAAALP010000006.1"/>
</dbReference>
<organism evidence="2 3">
    <name type="scientific">Actinomadura namibiensis</name>
    <dbReference type="NCBI Taxonomy" id="182080"/>
    <lineage>
        <taxon>Bacteria</taxon>
        <taxon>Bacillati</taxon>
        <taxon>Actinomycetota</taxon>
        <taxon>Actinomycetes</taxon>
        <taxon>Streptosporangiales</taxon>
        <taxon>Thermomonosporaceae</taxon>
        <taxon>Actinomadura</taxon>
    </lineage>
</organism>
<dbReference type="InterPro" id="IPR039422">
    <property type="entry name" value="MarR/SlyA-like"/>
</dbReference>
<dbReference type="SMART" id="SM00347">
    <property type="entry name" value="HTH_MARR"/>
    <property type="match status" value="1"/>
</dbReference>
<evidence type="ECO:0000313" key="2">
    <source>
        <dbReference type="EMBL" id="MBA8948910.1"/>
    </source>
</evidence>
<dbReference type="PANTHER" id="PTHR33164">
    <property type="entry name" value="TRANSCRIPTIONAL REGULATOR, MARR FAMILY"/>
    <property type="match status" value="1"/>
</dbReference>
<gene>
    <name evidence="2" type="ORF">HNR61_000508</name>
</gene>
<dbReference type="SUPFAM" id="SSF46785">
    <property type="entry name" value="Winged helix' DNA-binding domain"/>
    <property type="match status" value="1"/>
</dbReference>
<sequence>MTGQAEDHLDRVLAQWASARPDLDAAPMGVVGRVSRASHVLGREMRAVFARHGLQPWEFDILATLLRAGPPHRLTAGALSEASLVTSGAITNRIDRLTDRGLVTRETAPGNRRSVLITLTGEGRRVIDAAVADHVAGQDRLLSALAPAEREELASLLRKLLLSNGDTL</sequence>
<dbReference type="AlphaFoldDB" id="A0A7W3QJ27"/>
<comment type="caution">
    <text evidence="2">The sequence shown here is derived from an EMBL/GenBank/DDBJ whole genome shotgun (WGS) entry which is preliminary data.</text>
</comment>
<proteinExistence type="predicted"/>
<dbReference type="Gene3D" id="1.10.10.10">
    <property type="entry name" value="Winged helix-like DNA-binding domain superfamily/Winged helix DNA-binding domain"/>
    <property type="match status" value="1"/>
</dbReference>
<name>A0A7W3QJ27_ACTNM</name>
<feature type="domain" description="HTH marR-type" evidence="1">
    <location>
        <begin position="27"/>
        <end position="162"/>
    </location>
</feature>
<reference evidence="2 3" key="1">
    <citation type="submission" date="2020-08" db="EMBL/GenBank/DDBJ databases">
        <title>Genomic Encyclopedia of Type Strains, Phase IV (KMG-IV): sequencing the most valuable type-strain genomes for metagenomic binning, comparative biology and taxonomic classification.</title>
        <authorList>
            <person name="Goeker M."/>
        </authorList>
    </citation>
    <scope>NUCLEOTIDE SEQUENCE [LARGE SCALE GENOMIC DNA]</scope>
    <source>
        <strain evidence="2 3">DSM 44197</strain>
    </source>
</reference>
<dbReference type="PROSITE" id="PS50995">
    <property type="entry name" value="HTH_MARR_2"/>
    <property type="match status" value="1"/>
</dbReference>
<dbReference type="Pfam" id="PF12802">
    <property type="entry name" value="MarR_2"/>
    <property type="match status" value="1"/>
</dbReference>